<gene>
    <name evidence="9" type="primary">mreD</name>
    <name evidence="9" type="ORF">CUN51_07030</name>
</gene>
<sequence>MGRYFSLLIVLIGALAQSTLVPELRIGESAPDLVLLLAISWTLLAGLSEGLLWAAFGGFLQDLLSGLPTGTTALALLAAAMSAHMIAGQRRNVLIALFVAALGTFVYHGALIVLLIVVRRPVEIGYTLRQVTVPNALFNAATMLIIFLSLRALHAAFYPKRLRL</sequence>
<dbReference type="GO" id="GO:0005886">
    <property type="term" value="C:plasma membrane"/>
    <property type="evidence" value="ECO:0007669"/>
    <property type="project" value="UniProtKB-SubCell"/>
</dbReference>
<dbReference type="InterPro" id="IPR007227">
    <property type="entry name" value="Cell_shape_determining_MreD"/>
</dbReference>
<evidence type="ECO:0000256" key="5">
    <source>
        <dbReference type="ARBA" id="ARBA00022960"/>
    </source>
</evidence>
<evidence type="ECO:0000256" key="6">
    <source>
        <dbReference type="ARBA" id="ARBA00022989"/>
    </source>
</evidence>
<dbReference type="AlphaFoldDB" id="A0A2M8NZM0"/>
<evidence type="ECO:0000313" key="9">
    <source>
        <dbReference type="EMBL" id="PJF30732.1"/>
    </source>
</evidence>
<comment type="subcellular location">
    <subcellularLocation>
        <location evidence="1">Cell membrane</location>
        <topology evidence="1">Multi-pass membrane protein</topology>
    </subcellularLocation>
</comment>
<keyword evidence="5" id="KW-0133">Cell shape</keyword>
<evidence type="ECO:0000256" key="8">
    <source>
        <dbReference type="SAM" id="Phobius"/>
    </source>
</evidence>
<feature type="transmembrane region" description="Helical" evidence="8">
    <location>
        <begin position="34"/>
        <end position="56"/>
    </location>
</feature>
<evidence type="ECO:0000313" key="10">
    <source>
        <dbReference type="Proteomes" id="UP000228921"/>
    </source>
</evidence>
<feature type="transmembrane region" description="Helical" evidence="8">
    <location>
        <begin position="137"/>
        <end position="158"/>
    </location>
</feature>
<accession>A0A2M8NZM0</accession>
<dbReference type="GO" id="GO:0008360">
    <property type="term" value="P:regulation of cell shape"/>
    <property type="evidence" value="ECO:0007669"/>
    <property type="project" value="UniProtKB-KW"/>
</dbReference>
<evidence type="ECO:0000256" key="4">
    <source>
        <dbReference type="ARBA" id="ARBA00022692"/>
    </source>
</evidence>
<keyword evidence="3" id="KW-1003">Cell membrane</keyword>
<feature type="transmembrane region" description="Helical" evidence="8">
    <location>
        <begin position="93"/>
        <end position="117"/>
    </location>
</feature>
<feature type="transmembrane region" description="Helical" evidence="8">
    <location>
        <begin position="63"/>
        <end position="87"/>
    </location>
</feature>
<keyword evidence="7 8" id="KW-0472">Membrane</keyword>
<proteinExistence type="inferred from homology"/>
<evidence type="ECO:0000256" key="3">
    <source>
        <dbReference type="ARBA" id="ARBA00022475"/>
    </source>
</evidence>
<dbReference type="Pfam" id="PF04093">
    <property type="entry name" value="MreD"/>
    <property type="match status" value="1"/>
</dbReference>
<protein>
    <submittedName>
        <fullName evidence="9">Rod shape-determining protein MreD</fullName>
    </submittedName>
</protein>
<evidence type="ECO:0000256" key="7">
    <source>
        <dbReference type="ARBA" id="ARBA00023136"/>
    </source>
</evidence>
<evidence type="ECO:0000256" key="2">
    <source>
        <dbReference type="ARBA" id="ARBA00007776"/>
    </source>
</evidence>
<comment type="caution">
    <text evidence="9">The sequence shown here is derived from an EMBL/GenBank/DDBJ whole genome shotgun (WGS) entry which is preliminary data.</text>
</comment>
<dbReference type="EMBL" id="PGTK01000007">
    <property type="protein sequence ID" value="PJF30732.1"/>
    <property type="molecule type" value="Genomic_DNA"/>
</dbReference>
<name>A0A2M8NZM0_9CHLR</name>
<dbReference type="NCBIfam" id="TIGR03426">
    <property type="entry name" value="shape_MreD"/>
    <property type="match status" value="1"/>
</dbReference>
<reference evidence="9 10" key="1">
    <citation type="submission" date="2017-11" db="EMBL/GenBank/DDBJ databases">
        <title>Evolution of Phototrophy in the Chloroflexi Phylum Driven by Horizontal Gene Transfer.</title>
        <authorList>
            <person name="Ward L.M."/>
            <person name="Hemp J."/>
            <person name="Shih P.M."/>
            <person name="Mcglynn S.E."/>
            <person name="Fischer W."/>
        </authorList>
    </citation>
    <scope>NUCLEOTIDE SEQUENCE [LARGE SCALE GENOMIC DNA]</scope>
    <source>
        <strain evidence="9">CP2_2F</strain>
    </source>
</reference>
<comment type="similarity">
    <text evidence="2">Belongs to the MreD family.</text>
</comment>
<keyword evidence="6 8" id="KW-1133">Transmembrane helix</keyword>
<dbReference type="Proteomes" id="UP000228921">
    <property type="component" value="Unassembled WGS sequence"/>
</dbReference>
<keyword evidence="4 8" id="KW-0812">Transmembrane</keyword>
<evidence type="ECO:0000256" key="1">
    <source>
        <dbReference type="ARBA" id="ARBA00004651"/>
    </source>
</evidence>
<organism evidence="9 10">
    <name type="scientific">Candidatus Thermofonsia Clade 1 bacterium</name>
    <dbReference type="NCBI Taxonomy" id="2364210"/>
    <lineage>
        <taxon>Bacteria</taxon>
        <taxon>Bacillati</taxon>
        <taxon>Chloroflexota</taxon>
        <taxon>Candidatus Thermofontia</taxon>
        <taxon>Candidatus Thermofonsia Clade 1</taxon>
    </lineage>
</organism>